<name>A0A0K2VBD7_LEPSM</name>
<reference evidence="1" key="1">
    <citation type="submission" date="2014-05" db="EMBL/GenBank/DDBJ databases">
        <authorList>
            <person name="Chronopoulou M."/>
        </authorList>
    </citation>
    <scope>NUCLEOTIDE SEQUENCE</scope>
    <source>
        <tissue evidence="1">Whole organism</tissue>
    </source>
</reference>
<evidence type="ECO:0000313" key="1">
    <source>
        <dbReference type="EMBL" id="CDW47610.1"/>
    </source>
</evidence>
<sequence>MRSGSFPRIHSHPVVPRGIRKILEMDDQIISISFDCLDLPLVLTLGDHRSQLLSVLMIEELS</sequence>
<organism evidence="1">
    <name type="scientific">Lepeophtheirus salmonis</name>
    <name type="common">Salmon louse</name>
    <name type="synonym">Caligus salmonis</name>
    <dbReference type="NCBI Taxonomy" id="72036"/>
    <lineage>
        <taxon>Eukaryota</taxon>
        <taxon>Metazoa</taxon>
        <taxon>Ecdysozoa</taxon>
        <taxon>Arthropoda</taxon>
        <taxon>Crustacea</taxon>
        <taxon>Multicrustacea</taxon>
        <taxon>Hexanauplia</taxon>
        <taxon>Copepoda</taxon>
        <taxon>Siphonostomatoida</taxon>
        <taxon>Caligidae</taxon>
        <taxon>Lepeophtheirus</taxon>
    </lineage>
</organism>
<accession>A0A0K2VBD7</accession>
<protein>
    <submittedName>
        <fullName evidence="1">Uncharacterized protein</fullName>
    </submittedName>
</protein>
<dbReference type="EMBL" id="HACA01030249">
    <property type="protein sequence ID" value="CDW47610.1"/>
    <property type="molecule type" value="Transcribed_RNA"/>
</dbReference>
<dbReference type="AlphaFoldDB" id="A0A0K2VBD7"/>
<proteinExistence type="predicted"/>